<accession>A0A0F9Q190</accession>
<protein>
    <recommendedName>
        <fullName evidence="3">BppU N-terminal domain-containing protein</fullName>
    </recommendedName>
</protein>
<evidence type="ECO:0000256" key="1">
    <source>
        <dbReference type="SAM" id="MobiDB-lite"/>
    </source>
</evidence>
<evidence type="ECO:0000313" key="2">
    <source>
        <dbReference type="EMBL" id="KKM99192.1"/>
    </source>
</evidence>
<gene>
    <name evidence="2" type="ORF">LCGC14_1150390</name>
</gene>
<dbReference type="EMBL" id="LAZR01005525">
    <property type="protein sequence ID" value="KKM99192.1"/>
    <property type="molecule type" value="Genomic_DNA"/>
</dbReference>
<evidence type="ECO:0008006" key="3">
    <source>
        <dbReference type="Google" id="ProtNLM"/>
    </source>
</evidence>
<comment type="caution">
    <text evidence="2">The sequence shown here is derived from an EMBL/GenBank/DDBJ whole genome shotgun (WGS) entry which is preliminary data.</text>
</comment>
<dbReference type="AlphaFoldDB" id="A0A0F9Q190"/>
<feature type="region of interest" description="Disordered" evidence="1">
    <location>
        <begin position="40"/>
        <end position="62"/>
    </location>
</feature>
<name>A0A0F9Q190_9ZZZZ</name>
<proteinExistence type="predicted"/>
<organism evidence="2">
    <name type="scientific">marine sediment metagenome</name>
    <dbReference type="NCBI Taxonomy" id="412755"/>
    <lineage>
        <taxon>unclassified sequences</taxon>
        <taxon>metagenomes</taxon>
        <taxon>ecological metagenomes</taxon>
    </lineage>
</organism>
<sequence>MSSIFEIKEGIQRQTTNETIIYTVDTGDVGSSPTVGTVTVYDESDNDTDVTSTAMPSGAHTDSGDVITLKPLTALTLNHFYRIEIQFSSGSSTYEGMMKVKCTR</sequence>
<reference evidence="2" key="1">
    <citation type="journal article" date="2015" name="Nature">
        <title>Complex archaea that bridge the gap between prokaryotes and eukaryotes.</title>
        <authorList>
            <person name="Spang A."/>
            <person name="Saw J.H."/>
            <person name="Jorgensen S.L."/>
            <person name="Zaremba-Niedzwiedzka K."/>
            <person name="Martijn J."/>
            <person name="Lind A.E."/>
            <person name="van Eijk R."/>
            <person name="Schleper C."/>
            <person name="Guy L."/>
            <person name="Ettema T.J."/>
        </authorList>
    </citation>
    <scope>NUCLEOTIDE SEQUENCE</scope>
</reference>